<feature type="transmembrane region" description="Helical" evidence="7">
    <location>
        <begin position="227"/>
        <end position="247"/>
    </location>
</feature>
<feature type="transmembrane region" description="Helical" evidence="7">
    <location>
        <begin position="164"/>
        <end position="182"/>
    </location>
</feature>
<evidence type="ECO:0000256" key="3">
    <source>
        <dbReference type="ARBA" id="ARBA00022679"/>
    </source>
</evidence>
<comment type="subcellular location">
    <subcellularLocation>
        <location evidence="1">Plastid</location>
        <location evidence="1">Chloroplast membrane</location>
        <topology evidence="1">Multi-pass membrane protein</topology>
    </subcellularLocation>
</comment>
<evidence type="ECO:0000256" key="7">
    <source>
        <dbReference type="SAM" id="Phobius"/>
    </source>
</evidence>
<dbReference type="InterPro" id="IPR000537">
    <property type="entry name" value="UbiA_prenyltransferase"/>
</dbReference>
<dbReference type="STRING" id="79200.A0A166CLA1"/>
<evidence type="ECO:0000256" key="5">
    <source>
        <dbReference type="ARBA" id="ARBA00022989"/>
    </source>
</evidence>
<feature type="transmembrane region" description="Helical" evidence="7">
    <location>
        <begin position="203"/>
        <end position="221"/>
    </location>
</feature>
<sequence length="386" mass="43267">MPVITLWCKQDMIRTFKPSSFFSRHKHTPRGQDFLESPEQQRRLIRTINRDYEENRYCRFSSNKIKASIESISSSCSDKPTRDINQLGQTFGASTLEHEFILQPKDDEKAKPQNDLWRTWDAFYRFCRLYSVIGTIIGVSSVSLLPLTSVGDLSLGFFVGSLKAVLPLAFVNIYVAGINQLVDVETDKVNKPYLPLASGEYSMGQATTIVSAFGFMLPLLRWKTNPYLAALCMVGASGLTIQLSVFCHIQRYVLGRPIVFTKSLSFSVIFFSLFAAVLAMFKDIPDVDGDQEFGNRTFSVRHGKKKVFTLCITLLLIAYGSAALLGASSSLLLNKLVSVIGHCMLASSLWLGANSLDLNDNASVQSFYMFLWKLFNAEYVLIHFIG</sequence>
<dbReference type="EMBL" id="LNRQ01000002">
    <property type="protein sequence ID" value="KZN04046.1"/>
    <property type="molecule type" value="Genomic_DNA"/>
</dbReference>
<dbReference type="PANTHER" id="PTHR43009:SF7">
    <property type="entry name" value="HOMOGENTISATE GERANYLGERANYLTRANSFERASE, CHLOROPLASTIC"/>
    <property type="match status" value="1"/>
</dbReference>
<keyword evidence="5 7" id="KW-1133">Transmembrane helix</keyword>
<evidence type="ECO:0008006" key="9">
    <source>
        <dbReference type="Google" id="ProtNLM"/>
    </source>
</evidence>
<accession>A0A166CLA1</accession>
<feature type="transmembrane region" description="Helical" evidence="7">
    <location>
        <begin position="365"/>
        <end position="385"/>
    </location>
</feature>
<feature type="transmembrane region" description="Helical" evidence="7">
    <location>
        <begin position="307"/>
        <end position="325"/>
    </location>
</feature>
<dbReference type="Gene3D" id="1.10.357.140">
    <property type="entry name" value="UbiA prenyltransferase"/>
    <property type="match status" value="1"/>
</dbReference>
<keyword evidence="4 7" id="KW-0812">Transmembrane</keyword>
<feature type="transmembrane region" description="Helical" evidence="7">
    <location>
        <begin position="332"/>
        <end position="353"/>
    </location>
</feature>
<dbReference type="PANTHER" id="PTHR43009">
    <property type="entry name" value="HOMOGENTISATE SOLANESYLTRANSFERASE, CHLOROPLASTIC"/>
    <property type="match status" value="1"/>
</dbReference>
<dbReference type="AlphaFoldDB" id="A0A166CLA1"/>
<proteinExistence type="inferred from homology"/>
<dbReference type="InterPro" id="IPR044878">
    <property type="entry name" value="UbiA_sf"/>
</dbReference>
<keyword evidence="3" id="KW-0808">Transferase</keyword>
<evidence type="ECO:0000256" key="4">
    <source>
        <dbReference type="ARBA" id="ARBA00022692"/>
    </source>
</evidence>
<organism evidence="8">
    <name type="scientific">Daucus carota subsp. sativus</name>
    <name type="common">Carrot</name>
    <dbReference type="NCBI Taxonomy" id="79200"/>
    <lineage>
        <taxon>Eukaryota</taxon>
        <taxon>Viridiplantae</taxon>
        <taxon>Streptophyta</taxon>
        <taxon>Embryophyta</taxon>
        <taxon>Tracheophyta</taxon>
        <taxon>Spermatophyta</taxon>
        <taxon>Magnoliopsida</taxon>
        <taxon>eudicotyledons</taxon>
        <taxon>Gunneridae</taxon>
        <taxon>Pentapetalae</taxon>
        <taxon>asterids</taxon>
        <taxon>campanulids</taxon>
        <taxon>Apiales</taxon>
        <taxon>Apiaceae</taxon>
        <taxon>Apioideae</taxon>
        <taxon>Scandiceae</taxon>
        <taxon>Daucinae</taxon>
        <taxon>Daucus</taxon>
        <taxon>Daucus sect. Daucus</taxon>
    </lineage>
</organism>
<feature type="transmembrane region" description="Helical" evidence="7">
    <location>
        <begin position="259"/>
        <end position="281"/>
    </location>
</feature>
<name>A0A166CLA1_DAUCS</name>
<gene>
    <name evidence="8" type="ORF">DCAR_004883</name>
</gene>
<evidence type="ECO:0000256" key="1">
    <source>
        <dbReference type="ARBA" id="ARBA00004508"/>
    </source>
</evidence>
<comment type="caution">
    <text evidence="8">The sequence shown here is derived from an EMBL/GenBank/DDBJ whole genome shotgun (WGS) entry which is preliminary data.</text>
</comment>
<dbReference type="GO" id="GO:0031969">
    <property type="term" value="C:chloroplast membrane"/>
    <property type="evidence" value="ECO:0007669"/>
    <property type="project" value="UniProtKB-SubCell"/>
</dbReference>
<evidence type="ECO:0000256" key="6">
    <source>
        <dbReference type="ARBA" id="ARBA00023136"/>
    </source>
</evidence>
<reference evidence="8" key="1">
    <citation type="journal article" date="2016" name="Nat. Genet.">
        <title>A high-quality carrot genome assembly provides new insights into carotenoid accumulation and asterid genome evolution.</title>
        <authorList>
            <person name="Iorizzo M."/>
            <person name="Ellison S."/>
            <person name="Senalik D."/>
            <person name="Zeng P."/>
            <person name="Satapoomin P."/>
            <person name="Huang J."/>
            <person name="Bowman M."/>
            <person name="Iovene M."/>
            <person name="Sanseverino W."/>
            <person name="Cavagnaro P."/>
            <person name="Yildiz M."/>
            <person name="Macko-Podgorni A."/>
            <person name="Moranska E."/>
            <person name="Grzebelus E."/>
            <person name="Grzebelus D."/>
            <person name="Ashrafi H."/>
            <person name="Zheng Z."/>
            <person name="Cheng S."/>
            <person name="Spooner D."/>
            <person name="Van Deynze A."/>
            <person name="Simon P."/>
        </authorList>
    </citation>
    <scope>NUCLEOTIDE SEQUENCE [LARGE SCALE GENOMIC DNA]</scope>
    <source>
        <tissue evidence="8">Leaf</tissue>
    </source>
</reference>
<feature type="transmembrane region" description="Helical" evidence="7">
    <location>
        <begin position="126"/>
        <end position="144"/>
    </location>
</feature>
<keyword evidence="6 7" id="KW-0472">Membrane</keyword>
<dbReference type="Gramene" id="KZN04046">
    <property type="protein sequence ID" value="KZN04046"/>
    <property type="gene ID" value="DCAR_004883"/>
</dbReference>
<protein>
    <recommendedName>
        <fullName evidence="9">Homogentisate phytyltransferase</fullName>
    </recommendedName>
</protein>
<dbReference type="GO" id="GO:0016765">
    <property type="term" value="F:transferase activity, transferring alkyl or aryl (other than methyl) groups"/>
    <property type="evidence" value="ECO:0007669"/>
    <property type="project" value="InterPro"/>
</dbReference>
<comment type="similarity">
    <text evidence="2">Belongs to the UbiA prenyltransferase family.</text>
</comment>
<evidence type="ECO:0000313" key="8">
    <source>
        <dbReference type="EMBL" id="KZN04046.1"/>
    </source>
</evidence>
<dbReference type="Pfam" id="PF01040">
    <property type="entry name" value="UbiA"/>
    <property type="match status" value="2"/>
</dbReference>
<evidence type="ECO:0000256" key="2">
    <source>
        <dbReference type="ARBA" id="ARBA00005985"/>
    </source>
</evidence>